<dbReference type="Proteomes" id="UP000541583">
    <property type="component" value="Unassembled WGS sequence"/>
</dbReference>
<evidence type="ECO:0000313" key="1">
    <source>
        <dbReference type="EMBL" id="MBB6107945.1"/>
    </source>
</evidence>
<reference evidence="3 4" key="1">
    <citation type="submission" date="2020-08" db="EMBL/GenBank/DDBJ databases">
        <title>Genomic Encyclopedia of Type Strains, Phase IV (KMG-V): Genome sequencing to study the core and pangenomes of soil and plant-associated prokaryotes.</title>
        <authorList>
            <person name="Whitman W."/>
        </authorList>
    </citation>
    <scope>NUCLEOTIDE SEQUENCE [LARGE SCALE GENOMIC DNA]</scope>
    <source>
        <strain evidence="1 3">ANJLi2</strain>
        <strain evidence="2 4">MP601</strain>
    </source>
</reference>
<protein>
    <submittedName>
        <fullName evidence="2">Uncharacterized protein</fullName>
    </submittedName>
</protein>
<gene>
    <name evidence="2" type="ORF">HDF22_000084</name>
    <name evidence="1" type="ORF">HDF23_000675</name>
</gene>
<dbReference type="AlphaFoldDB" id="A0A1N6NHR8"/>
<evidence type="ECO:0000313" key="4">
    <source>
        <dbReference type="Proteomes" id="UP000548326"/>
    </source>
</evidence>
<dbReference type="CDD" id="cd12105">
    <property type="entry name" value="HmuY"/>
    <property type="match status" value="1"/>
</dbReference>
<accession>A0A1N6NHR8</accession>
<dbReference type="Pfam" id="PF14064">
    <property type="entry name" value="HmuY"/>
    <property type="match status" value="1"/>
</dbReference>
<dbReference type="STRING" id="354630.SAMN05421821_101140"/>
<dbReference type="Proteomes" id="UP000548326">
    <property type="component" value="Unassembled WGS sequence"/>
</dbReference>
<proteinExistence type="predicted"/>
<comment type="caution">
    <text evidence="2">The sequence shown here is derived from an EMBL/GenBank/DDBJ whole genome shotgun (WGS) entry which is preliminary data.</text>
</comment>
<evidence type="ECO:0000313" key="3">
    <source>
        <dbReference type="Proteomes" id="UP000541583"/>
    </source>
</evidence>
<evidence type="ECO:0000313" key="2">
    <source>
        <dbReference type="EMBL" id="MBB6125983.1"/>
    </source>
</evidence>
<dbReference type="OrthoDB" id="5510929at2"/>
<organism evidence="2 4">
    <name type="scientific">Mucilaginibacter lappiensis</name>
    <dbReference type="NCBI Taxonomy" id="354630"/>
    <lineage>
        <taxon>Bacteria</taxon>
        <taxon>Pseudomonadati</taxon>
        <taxon>Bacteroidota</taxon>
        <taxon>Sphingobacteriia</taxon>
        <taxon>Sphingobacteriales</taxon>
        <taxon>Sphingobacteriaceae</taxon>
        <taxon>Mucilaginibacter</taxon>
    </lineage>
</organism>
<dbReference type="EMBL" id="JACHCB010000001">
    <property type="protein sequence ID" value="MBB6107945.1"/>
    <property type="molecule type" value="Genomic_DNA"/>
</dbReference>
<sequence length="183" mass="20398">MENNTPRRNIFVLILTILLYSGHLMAQTSSGEFKMVNDLDAVKQKTYFSFDKGQRVESADTTGKDWDLVFARTVILVNSGTSGTGNTTAQLLKDTSFDKIQKAPTSGYLEDSQKTKAIAWGSNNGWYTYDMSNHSITPIPGRIIIVHTSSGKYAKVEILNYYKNGDGDSGYYTFKYAFIEPGN</sequence>
<dbReference type="RefSeq" id="WP_076369386.1">
    <property type="nucleotide sequence ID" value="NZ_FTMG01000001.1"/>
</dbReference>
<dbReference type="EMBL" id="JACHCA010000001">
    <property type="protein sequence ID" value="MBB6125983.1"/>
    <property type="molecule type" value="Genomic_DNA"/>
</dbReference>
<dbReference type="InterPro" id="IPR025921">
    <property type="entry name" value="HmuY"/>
</dbReference>
<keyword evidence="3" id="KW-1185">Reference proteome</keyword>
<name>A0A1N6NHR8_9SPHI</name>